<keyword evidence="2" id="KW-1185">Reference proteome</keyword>
<organism evidence="1 2">
    <name type="scientific">Flaviaesturariibacter amylovorans</name>
    <dbReference type="NCBI Taxonomy" id="1084520"/>
    <lineage>
        <taxon>Bacteria</taxon>
        <taxon>Pseudomonadati</taxon>
        <taxon>Bacteroidota</taxon>
        <taxon>Chitinophagia</taxon>
        <taxon>Chitinophagales</taxon>
        <taxon>Chitinophagaceae</taxon>
        <taxon>Flaviaestuariibacter</taxon>
    </lineage>
</organism>
<reference evidence="2" key="1">
    <citation type="journal article" date="2019" name="Int. J. Syst. Evol. Microbiol.">
        <title>The Global Catalogue of Microorganisms (GCM) 10K type strain sequencing project: providing services to taxonomists for standard genome sequencing and annotation.</title>
        <authorList>
            <consortium name="The Broad Institute Genomics Platform"/>
            <consortium name="The Broad Institute Genome Sequencing Center for Infectious Disease"/>
            <person name="Wu L."/>
            <person name="Ma J."/>
        </authorList>
    </citation>
    <scope>NUCLEOTIDE SEQUENCE [LARGE SCALE GENOMIC DNA]</scope>
    <source>
        <strain evidence="2">JCM 17919</strain>
    </source>
</reference>
<evidence type="ECO:0000313" key="1">
    <source>
        <dbReference type="EMBL" id="GAA4342140.1"/>
    </source>
</evidence>
<dbReference type="PANTHER" id="PTHR34129">
    <property type="entry name" value="BLR1139 PROTEIN"/>
    <property type="match status" value="1"/>
</dbReference>
<protein>
    <submittedName>
        <fullName evidence="1">DUF952 domain-containing protein</fullName>
    </submittedName>
</protein>
<dbReference type="Proteomes" id="UP001501725">
    <property type="component" value="Unassembled WGS sequence"/>
</dbReference>
<dbReference type="Pfam" id="PF06108">
    <property type="entry name" value="DUF952"/>
    <property type="match status" value="1"/>
</dbReference>
<proteinExistence type="predicted"/>
<dbReference type="InterPro" id="IPR009297">
    <property type="entry name" value="DUF952"/>
</dbReference>
<accession>A0ABP8HP51</accession>
<comment type="caution">
    <text evidence="1">The sequence shown here is derived from an EMBL/GenBank/DDBJ whole genome shotgun (WGS) entry which is preliminary data.</text>
</comment>
<dbReference type="RefSeq" id="WP_345257824.1">
    <property type="nucleotide sequence ID" value="NZ_BAABGY010000016.1"/>
</dbReference>
<dbReference type="SUPFAM" id="SSF56399">
    <property type="entry name" value="ADP-ribosylation"/>
    <property type="match status" value="1"/>
</dbReference>
<dbReference type="PANTHER" id="PTHR34129:SF1">
    <property type="entry name" value="DUF952 DOMAIN-CONTAINING PROTEIN"/>
    <property type="match status" value="1"/>
</dbReference>
<evidence type="ECO:0000313" key="2">
    <source>
        <dbReference type="Proteomes" id="UP001501725"/>
    </source>
</evidence>
<gene>
    <name evidence="1" type="ORF">GCM10023184_41240</name>
</gene>
<dbReference type="EMBL" id="BAABGY010000016">
    <property type="protein sequence ID" value="GAA4342140.1"/>
    <property type="molecule type" value="Genomic_DNA"/>
</dbReference>
<dbReference type="Gene3D" id="3.20.170.20">
    <property type="entry name" value="Protein of unknown function DUF952"/>
    <property type="match status" value="1"/>
</dbReference>
<name>A0ABP8HP51_9BACT</name>
<sequence length="98" mass="10968">MIYHVTTAAEWKAAQEKGQYEAASLPVEGFIHASADERQVRGVLERYFAGQTDLVKLSIDPDKLEHELKWEVATSVSEEFPHIYGPLNLDAVVKVEAV</sequence>